<dbReference type="Proteomes" id="UP001183420">
    <property type="component" value="Unassembled WGS sequence"/>
</dbReference>
<feature type="non-terminal residue" evidence="1">
    <location>
        <position position="82"/>
    </location>
</feature>
<keyword evidence="2" id="KW-1185">Reference proteome</keyword>
<evidence type="ECO:0000313" key="2">
    <source>
        <dbReference type="Proteomes" id="UP001183420"/>
    </source>
</evidence>
<evidence type="ECO:0000313" key="1">
    <source>
        <dbReference type="EMBL" id="MDT0323804.1"/>
    </source>
</evidence>
<sequence length="82" mass="8667">MEYVRAGFLQGPVGKQDAVLQAGVLGQWAGRAQSVGDRVPEVGVPVRRTGGRSGSPGIDDASRVIGHRLVHRLLEPLEGLGR</sequence>
<accession>A0ABU2M1V2</accession>
<gene>
    <name evidence="1" type="ORF">RNC47_36465</name>
</gene>
<dbReference type="EMBL" id="JAVREM010000241">
    <property type="protein sequence ID" value="MDT0323804.1"/>
    <property type="molecule type" value="Genomic_DNA"/>
</dbReference>
<organism evidence="1 2">
    <name type="scientific">Streptomyces millisiae</name>
    <dbReference type="NCBI Taxonomy" id="3075542"/>
    <lineage>
        <taxon>Bacteria</taxon>
        <taxon>Bacillati</taxon>
        <taxon>Actinomycetota</taxon>
        <taxon>Actinomycetes</taxon>
        <taxon>Kitasatosporales</taxon>
        <taxon>Streptomycetaceae</taxon>
        <taxon>Streptomyces</taxon>
    </lineage>
</organism>
<dbReference type="RefSeq" id="WP_311605159.1">
    <property type="nucleotide sequence ID" value="NZ_JAVREM010000241.1"/>
</dbReference>
<comment type="caution">
    <text evidence="1">The sequence shown here is derived from an EMBL/GenBank/DDBJ whole genome shotgun (WGS) entry which is preliminary data.</text>
</comment>
<reference evidence="2" key="1">
    <citation type="submission" date="2023-07" db="EMBL/GenBank/DDBJ databases">
        <title>30 novel species of actinomycetes from the DSMZ collection.</title>
        <authorList>
            <person name="Nouioui I."/>
        </authorList>
    </citation>
    <scope>NUCLEOTIDE SEQUENCE [LARGE SCALE GENOMIC DNA]</scope>
    <source>
        <strain evidence="2">DSM 44918</strain>
    </source>
</reference>
<name>A0ABU2M1V2_9ACTN</name>
<protein>
    <submittedName>
        <fullName evidence="1">Uncharacterized protein</fullName>
    </submittedName>
</protein>
<proteinExistence type="predicted"/>